<dbReference type="Gene3D" id="3.40.50.2300">
    <property type="match status" value="1"/>
</dbReference>
<evidence type="ECO:0000313" key="1">
    <source>
        <dbReference type="EMBL" id="MCS0595792.1"/>
    </source>
</evidence>
<dbReference type="InterPro" id="IPR011006">
    <property type="entry name" value="CheY-like_superfamily"/>
</dbReference>
<dbReference type="SUPFAM" id="SSF52172">
    <property type="entry name" value="CheY-like"/>
    <property type="match status" value="1"/>
</dbReference>
<dbReference type="Proteomes" id="UP001206572">
    <property type="component" value="Unassembled WGS sequence"/>
</dbReference>
<organism evidence="1 2">
    <name type="scientific">Massilia agri</name>
    <dbReference type="NCBI Taxonomy" id="1886785"/>
    <lineage>
        <taxon>Bacteria</taxon>
        <taxon>Pseudomonadati</taxon>
        <taxon>Pseudomonadota</taxon>
        <taxon>Betaproteobacteria</taxon>
        <taxon>Burkholderiales</taxon>
        <taxon>Oxalobacteraceae</taxon>
        <taxon>Telluria group</taxon>
        <taxon>Massilia</taxon>
    </lineage>
</organism>
<name>A0ABT2AHS5_9BURK</name>
<sequence length="296" mass="31330">MHAPRYPFTIRLVGFAPAECAQLEHLLAQAPATGPSYFCLHDDSLQEPDLYIADGGNPAALARLSCLPPGALQPILLIGGDGASCLRTLPRPVDPSRLCTTLAELLDARVQAQAALAASGQCSLPERRRRPRLGPDTEAPAYYQRMRQGPPDGAVLIIDKGGAFRDHVARVVHGKLGAAYDAGLGNGNRPGAGLPGSARPVEWTDSCRAAVRLCDETPVSLVMINTCAPGIEPYSLSSAIKSQEGAGRTAVLFLVGQSFKYDSLRARDAGVRGLLDKPVADRHLVATFQKLLALPA</sequence>
<keyword evidence="2" id="KW-1185">Reference proteome</keyword>
<dbReference type="EMBL" id="JANUHA010000003">
    <property type="protein sequence ID" value="MCS0595792.1"/>
    <property type="molecule type" value="Genomic_DNA"/>
</dbReference>
<proteinExistence type="predicted"/>
<reference evidence="1 2" key="1">
    <citation type="submission" date="2022-08" db="EMBL/GenBank/DDBJ databases">
        <title>Reclassification of Massilia species as members of the genera Telluria, Duganella, Pseudoduganella, Mokoshia gen. nov. and Zemynaea gen. nov. using orthogonal and non-orthogonal genome-based approaches.</title>
        <authorList>
            <person name="Bowman J.P."/>
        </authorList>
    </citation>
    <scope>NUCLEOTIDE SEQUENCE [LARGE SCALE GENOMIC DNA]</scope>
    <source>
        <strain evidence="1 2">JCM 31661</strain>
    </source>
</reference>
<accession>A0ABT2AHS5</accession>
<dbReference type="RefSeq" id="WP_258826845.1">
    <property type="nucleotide sequence ID" value="NZ_JANUHA010000003.1"/>
</dbReference>
<protein>
    <submittedName>
        <fullName evidence="1">Response regulator</fullName>
    </submittedName>
</protein>
<comment type="caution">
    <text evidence="1">The sequence shown here is derived from an EMBL/GenBank/DDBJ whole genome shotgun (WGS) entry which is preliminary data.</text>
</comment>
<gene>
    <name evidence="1" type="ORF">NX780_05465</name>
</gene>
<evidence type="ECO:0000313" key="2">
    <source>
        <dbReference type="Proteomes" id="UP001206572"/>
    </source>
</evidence>